<evidence type="ECO:0000313" key="6">
    <source>
        <dbReference type="EMBL" id="GMA42142.1"/>
    </source>
</evidence>
<evidence type="ECO:0000256" key="1">
    <source>
        <dbReference type="ARBA" id="ARBA00007553"/>
    </source>
</evidence>
<dbReference type="PANTHER" id="PTHR11022:SF41">
    <property type="entry name" value="PEPTIDOGLYCAN-RECOGNITION PROTEIN LC-RELATED"/>
    <property type="match status" value="1"/>
</dbReference>
<protein>
    <recommendedName>
        <fullName evidence="8">N-acetylmuramoyl-L-alanine amidase</fullName>
    </recommendedName>
</protein>
<dbReference type="InterPro" id="IPR036505">
    <property type="entry name" value="Amidase/PGRP_sf"/>
</dbReference>
<keyword evidence="3" id="KW-0732">Signal</keyword>
<evidence type="ECO:0008006" key="8">
    <source>
        <dbReference type="Google" id="ProtNLM"/>
    </source>
</evidence>
<sequence length="420" mass="42789">MRSAAVLCSAVLVAPVLCAVTPAAASPLATDAATSTRAAEGDRRVGFHPLSTPATRGGAAATATRVLTTGVVAVPTDVAVIGVSWVEGTGDGVRLAYRAKRGGVWSAWEDVEVEPCPDCAAPGSSSRAGSEAIAVTGATHVEGRLTAGVQATRDPRLAIIDPATLGTTGPARRAAGAPASVRGGVSAASLAALAPATQAKRPAKKTKNTVKAIPVPAGLPGPRASMPSKRAEWRASETSEANSVPGTAPRGVVVHHTAGTNSYSRSQVPSILRGIQRFHTQDRGWADIGYNALVDRFGGVWEGRRGGIGIAHRGAHARGVNEAYLGVSYIGDTNAQPATQEGVDAMVDLIGWTSARYGFEPSGTLTVNGASKPVVAGHYQVGNTSCPGTDLISRLGDMRSQASTARADYLAIARSNAGRG</sequence>
<dbReference type="InterPro" id="IPR002502">
    <property type="entry name" value="Amidase_domain"/>
</dbReference>
<dbReference type="PANTHER" id="PTHR11022">
    <property type="entry name" value="PEPTIDOGLYCAN RECOGNITION PROTEIN"/>
    <property type="match status" value="1"/>
</dbReference>
<dbReference type="Pfam" id="PF01510">
    <property type="entry name" value="Amidase_2"/>
    <property type="match status" value="1"/>
</dbReference>
<feature type="domain" description="Peptidoglycan recognition protein family" evidence="5">
    <location>
        <begin position="229"/>
        <end position="372"/>
    </location>
</feature>
<feature type="signal peptide" evidence="3">
    <location>
        <begin position="1"/>
        <end position="25"/>
    </location>
</feature>
<dbReference type="CDD" id="cd06583">
    <property type="entry name" value="PGRP"/>
    <property type="match status" value="1"/>
</dbReference>
<accession>A0ABQ6IZL1</accession>
<name>A0ABQ6IZL1_9MICO</name>
<dbReference type="SUPFAM" id="SSF55846">
    <property type="entry name" value="N-acetylmuramoyl-L-alanine amidase-like"/>
    <property type="match status" value="1"/>
</dbReference>
<dbReference type="SMART" id="SM00701">
    <property type="entry name" value="PGRP"/>
    <property type="match status" value="1"/>
</dbReference>
<comment type="caution">
    <text evidence="6">The sequence shown here is derived from an EMBL/GenBank/DDBJ whole genome shotgun (WGS) entry which is preliminary data.</text>
</comment>
<feature type="region of interest" description="Disordered" evidence="2">
    <location>
        <begin position="29"/>
        <end position="56"/>
    </location>
</feature>
<dbReference type="EMBL" id="BSUO01000001">
    <property type="protein sequence ID" value="GMA42142.1"/>
    <property type="molecule type" value="Genomic_DNA"/>
</dbReference>
<dbReference type="SMART" id="SM00644">
    <property type="entry name" value="Ami_2"/>
    <property type="match status" value="1"/>
</dbReference>
<dbReference type="InterPro" id="IPR006619">
    <property type="entry name" value="PGRP_domain_met/bac"/>
</dbReference>
<feature type="region of interest" description="Disordered" evidence="2">
    <location>
        <begin position="197"/>
        <end position="228"/>
    </location>
</feature>
<feature type="chain" id="PRO_5047401674" description="N-acetylmuramoyl-L-alanine amidase" evidence="3">
    <location>
        <begin position="26"/>
        <end position="420"/>
    </location>
</feature>
<dbReference type="Gene3D" id="3.40.80.10">
    <property type="entry name" value="Peptidoglycan recognition protein-like"/>
    <property type="match status" value="1"/>
</dbReference>
<evidence type="ECO:0000259" key="4">
    <source>
        <dbReference type="SMART" id="SM00644"/>
    </source>
</evidence>
<dbReference type="InterPro" id="IPR015510">
    <property type="entry name" value="PGRP"/>
</dbReference>
<feature type="domain" description="N-acetylmuramoyl-L-alanine amidase" evidence="4">
    <location>
        <begin position="239"/>
        <end position="388"/>
    </location>
</feature>
<comment type="similarity">
    <text evidence="1">Belongs to the N-acetylmuramoyl-L-alanine amidase 2 family.</text>
</comment>
<evidence type="ECO:0000259" key="5">
    <source>
        <dbReference type="SMART" id="SM00701"/>
    </source>
</evidence>
<organism evidence="6 7">
    <name type="scientific">Mobilicoccus caccae</name>
    <dbReference type="NCBI Taxonomy" id="1859295"/>
    <lineage>
        <taxon>Bacteria</taxon>
        <taxon>Bacillati</taxon>
        <taxon>Actinomycetota</taxon>
        <taxon>Actinomycetes</taxon>
        <taxon>Micrococcales</taxon>
        <taxon>Dermatophilaceae</taxon>
        <taxon>Mobilicoccus</taxon>
    </lineage>
</organism>
<keyword evidence="7" id="KW-1185">Reference proteome</keyword>
<proteinExistence type="inferred from homology"/>
<evidence type="ECO:0000256" key="2">
    <source>
        <dbReference type="SAM" id="MobiDB-lite"/>
    </source>
</evidence>
<reference evidence="7" key="1">
    <citation type="journal article" date="2019" name="Int. J. Syst. Evol. Microbiol.">
        <title>The Global Catalogue of Microorganisms (GCM) 10K type strain sequencing project: providing services to taxonomists for standard genome sequencing and annotation.</title>
        <authorList>
            <consortium name="The Broad Institute Genomics Platform"/>
            <consortium name="The Broad Institute Genome Sequencing Center for Infectious Disease"/>
            <person name="Wu L."/>
            <person name="Ma J."/>
        </authorList>
    </citation>
    <scope>NUCLEOTIDE SEQUENCE [LARGE SCALE GENOMIC DNA]</scope>
    <source>
        <strain evidence="7">NBRC 113072</strain>
    </source>
</reference>
<dbReference type="Proteomes" id="UP001157126">
    <property type="component" value="Unassembled WGS sequence"/>
</dbReference>
<evidence type="ECO:0000313" key="7">
    <source>
        <dbReference type="Proteomes" id="UP001157126"/>
    </source>
</evidence>
<gene>
    <name evidence="6" type="ORF">GCM10025883_41870</name>
</gene>
<dbReference type="RefSeq" id="WP_284305596.1">
    <property type="nucleotide sequence ID" value="NZ_BSUO01000001.1"/>
</dbReference>
<evidence type="ECO:0000256" key="3">
    <source>
        <dbReference type="SAM" id="SignalP"/>
    </source>
</evidence>